<feature type="binding site" evidence="10">
    <location>
        <position position="854"/>
    </location>
    <ligand>
        <name>thiamine diphosphate</name>
        <dbReference type="ChEBI" id="CHEBI:58937"/>
    </ligand>
</feature>
<name>A5G9K5_GEOUR</name>
<comment type="similarity">
    <text evidence="1 9">Belongs to the pyruvate:ferredoxin/flavodoxin oxidoreductase family.</text>
</comment>
<feature type="binding site" evidence="10">
    <location>
        <begin position="1011"/>
        <end position="1016"/>
    </location>
    <ligand>
        <name>thiamine diphosphate</name>
        <dbReference type="ChEBI" id="CHEBI:58937"/>
    </ligand>
</feature>
<feature type="binding site" evidence="10">
    <location>
        <position position="64"/>
    </location>
    <ligand>
        <name>thiamine diphosphate</name>
        <dbReference type="ChEBI" id="CHEBI:58937"/>
    </ligand>
</feature>
<protein>
    <recommendedName>
        <fullName evidence="9">Pyruvate:ferredoxin oxidoreductase</fullName>
        <ecNumber evidence="9">1.2.7.1</ecNumber>
    </recommendedName>
    <alternativeName>
        <fullName evidence="9">Pyruvate synthase</fullName>
    </alternativeName>
</protein>
<keyword evidence="5 9" id="KW-0249">Electron transport</keyword>
<dbReference type="STRING" id="351605.Gura_4330"/>
<evidence type="ECO:0000256" key="12">
    <source>
        <dbReference type="PIRSR" id="PIRSR000159-50"/>
    </source>
</evidence>
<dbReference type="PIRSF" id="PIRSF000159">
    <property type="entry name" value="NifJ"/>
    <property type="match status" value="1"/>
</dbReference>
<organism evidence="14 15">
    <name type="scientific">Geotalea uraniireducens (strain Rf4)</name>
    <name type="common">Geobacter uraniireducens</name>
    <dbReference type="NCBI Taxonomy" id="351605"/>
    <lineage>
        <taxon>Bacteria</taxon>
        <taxon>Pseudomonadati</taxon>
        <taxon>Thermodesulfobacteriota</taxon>
        <taxon>Desulfuromonadia</taxon>
        <taxon>Geobacterales</taxon>
        <taxon>Geobacteraceae</taxon>
        <taxon>Geotalea</taxon>
    </lineage>
</organism>
<feature type="binding site" evidence="12">
    <location>
        <position position="854"/>
    </location>
    <ligand>
        <name>[4Fe-4S] cluster</name>
        <dbReference type="ChEBI" id="CHEBI:49883"/>
        <label>3</label>
    </ligand>
</feature>
<dbReference type="InterPro" id="IPR017900">
    <property type="entry name" value="4Fe4S_Fe_S_CS"/>
</dbReference>
<dbReference type="HOGENOM" id="CLU_002569_0_0_7"/>
<evidence type="ECO:0000256" key="8">
    <source>
        <dbReference type="ARBA" id="ARBA00023014"/>
    </source>
</evidence>
<evidence type="ECO:0000313" key="15">
    <source>
        <dbReference type="Proteomes" id="UP000006695"/>
    </source>
</evidence>
<dbReference type="InterPro" id="IPR019752">
    <property type="entry name" value="Pyrv/ketoisovalerate_OxRed_cat"/>
</dbReference>
<feature type="binding site" evidence="12">
    <location>
        <position position="696"/>
    </location>
    <ligand>
        <name>[4Fe-4S] cluster</name>
        <dbReference type="ChEBI" id="CHEBI:49883"/>
        <label>1</label>
    </ligand>
</feature>
<feature type="binding site" evidence="12">
    <location>
        <position position="1090"/>
    </location>
    <ligand>
        <name>[4Fe-4S] cluster</name>
        <dbReference type="ChEBI" id="CHEBI:49883"/>
        <label>3</label>
    </ligand>
</feature>
<dbReference type="Gene3D" id="3.40.50.920">
    <property type="match status" value="1"/>
</dbReference>
<dbReference type="Proteomes" id="UP000006695">
    <property type="component" value="Chromosome"/>
</dbReference>
<feature type="site" description="Important for catalytic activity" evidence="11">
    <location>
        <position position="31"/>
    </location>
</feature>
<dbReference type="Pfam" id="PF12838">
    <property type="entry name" value="Fer4_7"/>
    <property type="match status" value="1"/>
</dbReference>
<keyword evidence="7 12" id="KW-0408">Iron</keyword>
<dbReference type="GO" id="GO:0019164">
    <property type="term" value="F:pyruvate synthase activity"/>
    <property type="evidence" value="ECO:0007669"/>
    <property type="project" value="UniProtKB-EC"/>
</dbReference>
<keyword evidence="4 12" id="KW-0479">Metal-binding</keyword>
<dbReference type="PANTHER" id="PTHR32154">
    <property type="entry name" value="PYRUVATE-FLAVODOXIN OXIDOREDUCTASE-RELATED"/>
    <property type="match status" value="1"/>
</dbReference>
<feature type="binding site" evidence="10">
    <location>
        <position position="831"/>
    </location>
    <ligand>
        <name>thiamine diphosphate</name>
        <dbReference type="ChEBI" id="CHEBI:58937"/>
    </ligand>
</feature>
<dbReference type="GO" id="GO:0005506">
    <property type="term" value="F:iron ion binding"/>
    <property type="evidence" value="ECO:0007669"/>
    <property type="project" value="InterPro"/>
</dbReference>
<dbReference type="GO" id="GO:0006979">
    <property type="term" value="P:response to oxidative stress"/>
    <property type="evidence" value="ECO:0007669"/>
    <property type="project" value="TreeGrafter"/>
</dbReference>
<dbReference type="NCBIfam" id="TIGR02176">
    <property type="entry name" value="pyruv_ox_red"/>
    <property type="match status" value="1"/>
</dbReference>
<dbReference type="CDD" id="cd07034">
    <property type="entry name" value="TPP_PYR_PFOR_IOR-alpha_like"/>
    <property type="match status" value="1"/>
</dbReference>
<dbReference type="Pfam" id="PF17147">
    <property type="entry name" value="PFOR_II"/>
    <property type="match status" value="1"/>
</dbReference>
<feature type="site" description="Important for catalytic activity" evidence="11">
    <location>
        <position position="64"/>
    </location>
</feature>
<evidence type="ECO:0000256" key="1">
    <source>
        <dbReference type="ARBA" id="ARBA00009032"/>
    </source>
</evidence>
<dbReference type="Gene3D" id="4.10.780.10">
    <property type="entry name" value="Pyruvate-flavodoxin oxidoreductase, EKR domain"/>
    <property type="match status" value="1"/>
</dbReference>
<dbReference type="InterPro" id="IPR029061">
    <property type="entry name" value="THDP-binding"/>
</dbReference>
<evidence type="ECO:0000256" key="2">
    <source>
        <dbReference type="ARBA" id="ARBA00022448"/>
    </source>
</evidence>
<evidence type="ECO:0000256" key="3">
    <source>
        <dbReference type="ARBA" id="ARBA00022485"/>
    </source>
</evidence>
<feature type="domain" description="4Fe-4S ferredoxin-type" evidence="13">
    <location>
        <begin position="743"/>
        <end position="772"/>
    </location>
</feature>
<keyword evidence="3 12" id="KW-0004">4Fe-4S</keyword>
<dbReference type="SUPFAM" id="SSF54862">
    <property type="entry name" value="4Fe-4S ferredoxins"/>
    <property type="match status" value="1"/>
</dbReference>
<dbReference type="FunFam" id="3.30.70.20:FF:000022">
    <property type="entry name" value="Pyruvate:ferredoxin (Flavodoxin) oxidoreductase"/>
    <property type="match status" value="1"/>
</dbReference>
<comment type="cofactor">
    <cofactor evidence="12">
        <name>[4Fe-4S] cluster</name>
        <dbReference type="ChEBI" id="CHEBI:49883"/>
    </cofactor>
    <text evidence="12">Binds 3 [4Fe-4S] clusters per subunit.</text>
</comment>
<feature type="binding site" evidence="10">
    <location>
        <begin position="982"/>
        <end position="985"/>
    </location>
    <ligand>
        <name>thiamine diphosphate</name>
        <dbReference type="ChEBI" id="CHEBI:58937"/>
    </ligand>
</feature>
<evidence type="ECO:0000256" key="11">
    <source>
        <dbReference type="PIRSR" id="PIRSR000159-2"/>
    </source>
</evidence>
<dbReference type="InterPro" id="IPR033412">
    <property type="entry name" value="PFOR_II"/>
</dbReference>
<dbReference type="RefSeq" id="WP_011941103.1">
    <property type="nucleotide sequence ID" value="NC_009483.1"/>
</dbReference>
<keyword evidence="2 9" id="KW-0813">Transport</keyword>
<dbReference type="SMART" id="SM00890">
    <property type="entry name" value="EKR"/>
    <property type="match status" value="1"/>
</dbReference>
<dbReference type="EC" id="1.2.7.1" evidence="9"/>
<dbReference type="PROSITE" id="PS51379">
    <property type="entry name" value="4FE4S_FER_2"/>
    <property type="match status" value="2"/>
</dbReference>
<evidence type="ECO:0000259" key="13">
    <source>
        <dbReference type="PROSITE" id="PS51379"/>
    </source>
</evidence>
<dbReference type="Gene3D" id="3.40.50.970">
    <property type="match status" value="2"/>
</dbReference>
<reference evidence="14 15" key="1">
    <citation type="submission" date="2007-05" db="EMBL/GenBank/DDBJ databases">
        <title>Complete sequence of Geobacter uraniireducens Rf4.</title>
        <authorList>
            <consortium name="US DOE Joint Genome Institute"/>
            <person name="Copeland A."/>
            <person name="Lucas S."/>
            <person name="Lapidus A."/>
            <person name="Barry K."/>
            <person name="Detter J.C."/>
            <person name="Glavina del Rio T."/>
            <person name="Hammon N."/>
            <person name="Israni S."/>
            <person name="Dalin E."/>
            <person name="Tice H."/>
            <person name="Pitluck S."/>
            <person name="Chertkov O."/>
            <person name="Brettin T."/>
            <person name="Bruce D."/>
            <person name="Han C."/>
            <person name="Schmutz J."/>
            <person name="Larimer F."/>
            <person name="Land M."/>
            <person name="Hauser L."/>
            <person name="Kyrpides N."/>
            <person name="Mikhailova N."/>
            <person name="Shelobolina E."/>
            <person name="Aklujkar M."/>
            <person name="Lovley D."/>
            <person name="Richardson P."/>
        </authorList>
    </citation>
    <scope>NUCLEOTIDE SEQUENCE [LARGE SCALE GENOMIC DNA]</scope>
    <source>
        <strain evidence="14 15">Rf4</strain>
    </source>
</reference>
<dbReference type="Pfam" id="PF01558">
    <property type="entry name" value="POR"/>
    <property type="match status" value="1"/>
</dbReference>
<dbReference type="FunFam" id="3.40.50.920:FF:000007">
    <property type="entry name" value="Pyruvate:ferredoxin (Flavodoxin) oxidoreductase"/>
    <property type="match status" value="1"/>
</dbReference>
<dbReference type="FunFam" id="3.40.920.10:FF:000001">
    <property type="entry name" value="Pyruvate:ferredoxin (Flavodoxin) oxidoreductase"/>
    <property type="match status" value="1"/>
</dbReference>
<dbReference type="SUPFAM" id="SSF52518">
    <property type="entry name" value="Thiamin diphosphate-binding fold (THDP-binding)"/>
    <property type="match status" value="2"/>
</dbReference>
<dbReference type="PROSITE" id="PS00198">
    <property type="entry name" value="4FE4S_FER_1"/>
    <property type="match status" value="1"/>
</dbReference>
<dbReference type="InterPro" id="IPR037112">
    <property type="entry name" value="Pyrv-flavodox_OxR_EKR_sf"/>
</dbReference>
<sequence length="1195" mass="129318">MSRRMVTIDGNTAAAHVAHATNEVIAIYPITPSSVMGEISDEKSAKGEKNIWGTVPLVAEMQSEGGASGAVHGALQAGAMTTTFTASQGLLLMIPNMFKIAGELTSTVFHVSARAIAAQALSIFGDHSDVMACRSTGWAMLCSNNVQEVMDFALISQAATLRARIPFIHFFDGFRTSHEVQKVEELTFDDMRAMINDDLVLAHRKRALSPDNPVMRGTAQNPDVYFQGRESVNKYYPPTVGIVQEEMDKFSKLTGRQYKLVDYVGAADAERVIVVMGSAADTIHETVETLSAKGEKVGLIKIRLYRPFPVDALVAALPATVKKIAVLDRTKEPGSLGEPLYLDVRTAIGEAMAEKKTAFSHYPAIVGGRYGLGSKEFTPAMAKSVFDNLKDDQPKNHFVVGIKEDVCNTSLDFDAAFANTAAGTYSAMFYGLGSDGTVGANKNSIKIIGEKTDNNVQAYFVYDSKKAGSVTTSHLRFGKNIIRSPYLIDRADFIACHNFTFLEKYDMLSKAKEGATFLLCSPFDKDEVWDRMPIEVQQQIIAKKLKFYVINAIKLGEELGLGARINVIMQTAFFRISSIIPLEIALGAIKDAIKKSYGKAGEKVVEMNNKAVDAALENIFEVAVPAKADSKLKMPPVVGSHAPAFVQDVTAEIIAGRGDDVPVSAMPADGTFPTATSQYEKRNIAVEIPVWDEALCIQCGICSFVCPHATIRMKAYDPSLLAKAPKTFKSVDAKGADFSGNKFTLQVAPEDCTGCAACVHNCPAKSKDDPKHKAINMQFQPPLRETEAANYDFFLSLPETDPKLVKKETLKGSQLIRPLFEYSGACAGCGETPYLKLLSQLFGDRALIANATGCTSIYGGNLPTTPWAKRADGRGPAWSNSLFEDNAEFGFGMRLTVDKFTEAAGELLVELMDCGCTACTSMAGLMGEIKSADQSTQEGIEAQRTRIESLKKGLAACTEPAAKRLISLADYLVKKSVWIVGGDGWAYDIGYGGLDHVIASGKNVNLLVLDTEVYSNTGGQASKSTPLGAVAQFAAGGKAMPKKDLGMIAMAYGNVYVAKVALSNPAQVVKAFTEAEAFNGPSLIIAYAHCIAHGINMATAVDENKRAVACGHWPLMRYNPELAAQGKNPLQLDSKAPTMSFEEYAYGENRYRVLKKNNPEAAAALMEQATSWTSRRFELYEKMAAMSYDSSPEKK</sequence>
<feature type="binding site" evidence="12">
    <location>
        <position position="706"/>
    </location>
    <ligand>
        <name>[4Fe-4S] cluster</name>
        <dbReference type="ChEBI" id="CHEBI:49883"/>
        <label>2</label>
    </ligand>
</feature>
<dbReference type="InterPro" id="IPR019456">
    <property type="entry name" value="Pyrv-flavodox_OxRtase_EKR"/>
</dbReference>
<dbReference type="SUPFAM" id="SSF52922">
    <property type="entry name" value="TK C-terminal domain-like"/>
    <property type="match status" value="1"/>
</dbReference>
<evidence type="ECO:0000313" key="14">
    <source>
        <dbReference type="EMBL" id="ABQ28473.1"/>
    </source>
</evidence>
<dbReference type="CDD" id="cd03377">
    <property type="entry name" value="TPP_PFOR_PNO"/>
    <property type="match status" value="1"/>
</dbReference>
<dbReference type="GO" id="GO:0022900">
    <property type="term" value="P:electron transport chain"/>
    <property type="evidence" value="ECO:0007669"/>
    <property type="project" value="InterPro"/>
</dbReference>
<evidence type="ECO:0000256" key="6">
    <source>
        <dbReference type="ARBA" id="ARBA00023002"/>
    </source>
</evidence>
<dbReference type="InterPro" id="IPR050722">
    <property type="entry name" value="Pyruvate:ferred/Flavod_OxRd"/>
</dbReference>
<feature type="binding site" evidence="12">
    <location>
        <position position="758"/>
    </location>
    <ligand>
        <name>[4Fe-4S] cluster</name>
        <dbReference type="ChEBI" id="CHEBI:49883"/>
        <label>2</label>
    </ligand>
</feature>
<comment type="catalytic activity">
    <reaction evidence="9">
        <text>2 oxidized [2Fe-2S]-[ferredoxin] + pyruvate + CoA = 2 reduced [2Fe-2S]-[ferredoxin] + acetyl-CoA + CO2 + H(+)</text>
        <dbReference type="Rhea" id="RHEA:12765"/>
        <dbReference type="Rhea" id="RHEA-COMP:10000"/>
        <dbReference type="Rhea" id="RHEA-COMP:10001"/>
        <dbReference type="ChEBI" id="CHEBI:15361"/>
        <dbReference type="ChEBI" id="CHEBI:15378"/>
        <dbReference type="ChEBI" id="CHEBI:16526"/>
        <dbReference type="ChEBI" id="CHEBI:33737"/>
        <dbReference type="ChEBI" id="CHEBI:33738"/>
        <dbReference type="ChEBI" id="CHEBI:57287"/>
        <dbReference type="ChEBI" id="CHEBI:57288"/>
        <dbReference type="EC" id="1.2.7.1"/>
    </reaction>
</comment>
<dbReference type="InterPro" id="IPR002880">
    <property type="entry name" value="Pyrv_Fd/Flavodoxin_OxRdtase_N"/>
</dbReference>
<evidence type="ECO:0000256" key="7">
    <source>
        <dbReference type="ARBA" id="ARBA00023004"/>
    </source>
</evidence>
<feature type="site" description="Important for catalytic activity" evidence="11">
    <location>
        <position position="1016"/>
    </location>
</feature>
<dbReference type="Gene3D" id="3.40.920.10">
    <property type="entry name" value="Pyruvate-ferredoxin oxidoreductase, PFOR, domain III"/>
    <property type="match status" value="1"/>
</dbReference>
<feature type="site" description="Important for catalytic activity" evidence="11">
    <location>
        <position position="114"/>
    </location>
</feature>
<feature type="binding site" evidence="12">
    <location>
        <position position="755"/>
    </location>
    <ligand>
        <name>[4Fe-4S] cluster</name>
        <dbReference type="ChEBI" id="CHEBI:49883"/>
        <label>2</label>
    </ligand>
</feature>
<dbReference type="PANTHER" id="PTHR32154:SF0">
    <property type="entry name" value="PYRUVATE-FLAVODOXIN OXIDOREDUCTASE-RELATED"/>
    <property type="match status" value="1"/>
</dbReference>
<dbReference type="Pfam" id="PF01855">
    <property type="entry name" value="POR_N"/>
    <property type="match status" value="1"/>
</dbReference>
<evidence type="ECO:0000256" key="10">
    <source>
        <dbReference type="PIRSR" id="PIRSR000159-1"/>
    </source>
</evidence>
<dbReference type="Pfam" id="PF10371">
    <property type="entry name" value="EKR"/>
    <property type="match status" value="1"/>
</dbReference>
<feature type="binding site" evidence="12">
    <location>
        <position position="762"/>
    </location>
    <ligand>
        <name>[4Fe-4S] cluster</name>
        <dbReference type="ChEBI" id="CHEBI:49883"/>
        <label>1</label>
    </ligand>
</feature>
<keyword evidence="8 12" id="KW-0411">Iron-sulfur</keyword>
<dbReference type="OrthoDB" id="9794954at2"/>
<gene>
    <name evidence="14" type="ordered locus">Gura_4330</name>
</gene>
<dbReference type="FunFam" id="3.40.50.970:FF:000012">
    <property type="entry name" value="Pyruvate:ferredoxin (Flavodoxin) oxidoreductase"/>
    <property type="match status" value="1"/>
</dbReference>
<proteinExistence type="inferred from homology"/>
<evidence type="ECO:0000256" key="4">
    <source>
        <dbReference type="ARBA" id="ARBA00022723"/>
    </source>
</evidence>
<feature type="domain" description="4Fe-4S ferredoxin-type" evidence="13">
    <location>
        <begin position="687"/>
        <end position="716"/>
    </location>
</feature>
<feature type="binding site" evidence="10">
    <location>
        <position position="114"/>
    </location>
    <ligand>
        <name>pyruvate</name>
        <dbReference type="ChEBI" id="CHEBI:15361"/>
    </ligand>
</feature>
<feature type="binding site" evidence="12">
    <location>
        <position position="702"/>
    </location>
    <ligand>
        <name>[4Fe-4S] cluster</name>
        <dbReference type="ChEBI" id="CHEBI:49883"/>
        <label>1</label>
    </ligand>
</feature>
<dbReference type="InterPro" id="IPR011895">
    <property type="entry name" value="Pyrv_flavodox_OxRed"/>
</dbReference>
<dbReference type="InterPro" id="IPR009014">
    <property type="entry name" value="Transketo_C/PFOR_II"/>
</dbReference>
<dbReference type="EMBL" id="CP000698">
    <property type="protein sequence ID" value="ABQ28473.1"/>
    <property type="molecule type" value="Genomic_DNA"/>
</dbReference>
<dbReference type="InterPro" id="IPR017896">
    <property type="entry name" value="4Fe4S_Fe-S-bd"/>
</dbReference>
<dbReference type="KEGG" id="gur:Gura_4330"/>
<dbReference type="FunFam" id="3.40.50.970:FF:000041">
    <property type="entry name" value="Pyruvate:ferredoxin (Flavodoxin) oxidoreductase"/>
    <property type="match status" value="1"/>
</dbReference>
<keyword evidence="14" id="KW-0670">Pyruvate</keyword>
<keyword evidence="6 9" id="KW-0560">Oxidoreductase</keyword>
<dbReference type="Gene3D" id="3.30.70.20">
    <property type="match status" value="1"/>
</dbReference>
<feature type="binding site" evidence="12">
    <location>
        <position position="752"/>
    </location>
    <ligand>
        <name>[4Fe-4S] cluster</name>
        <dbReference type="ChEBI" id="CHEBI:49883"/>
        <label>2</label>
    </ligand>
</feature>
<dbReference type="InterPro" id="IPR002869">
    <property type="entry name" value="Pyrv_flavodox_OxRed_cen"/>
</dbReference>
<dbReference type="SUPFAM" id="SSF53323">
    <property type="entry name" value="Pyruvate-ferredoxin oxidoreductase, PFOR, domain III"/>
    <property type="match status" value="1"/>
</dbReference>
<evidence type="ECO:0000256" key="9">
    <source>
        <dbReference type="PIRNR" id="PIRNR000159"/>
    </source>
</evidence>
<evidence type="ECO:0000256" key="5">
    <source>
        <dbReference type="ARBA" id="ARBA00022982"/>
    </source>
</evidence>
<dbReference type="AlphaFoldDB" id="A5G9K5"/>
<keyword evidence="15" id="KW-1185">Reference proteome</keyword>
<dbReference type="GO" id="GO:0051539">
    <property type="term" value="F:4 iron, 4 sulfur cluster binding"/>
    <property type="evidence" value="ECO:0007669"/>
    <property type="project" value="UniProtKB-KW"/>
</dbReference>
<feature type="binding site" evidence="12">
    <location>
        <position position="826"/>
    </location>
    <ligand>
        <name>[4Fe-4S] cluster</name>
        <dbReference type="ChEBI" id="CHEBI:49883"/>
        <label>3</label>
    </ligand>
</feature>
<accession>A5G9K5</accession>
<feature type="binding site" evidence="10">
    <location>
        <position position="31"/>
    </location>
    <ligand>
        <name>pyruvate</name>
        <dbReference type="ChEBI" id="CHEBI:15361"/>
    </ligand>
</feature>
<feature type="binding site" evidence="12">
    <location>
        <position position="699"/>
    </location>
    <ligand>
        <name>[4Fe-4S] cluster</name>
        <dbReference type="ChEBI" id="CHEBI:49883"/>
        <label>1</label>
    </ligand>
</feature>
<feature type="binding site" evidence="12">
    <location>
        <position position="829"/>
    </location>
    <ligand>
        <name>[4Fe-4S] cluster</name>
        <dbReference type="ChEBI" id="CHEBI:49883"/>
        <label>3</label>
    </ligand>
</feature>